<evidence type="ECO:0000259" key="1">
    <source>
        <dbReference type="Pfam" id="PF13088"/>
    </source>
</evidence>
<dbReference type="Pfam" id="PF13088">
    <property type="entry name" value="BNR_2"/>
    <property type="match status" value="1"/>
</dbReference>
<dbReference type="RefSeq" id="WP_132299753.1">
    <property type="nucleotide sequence ID" value="NZ_CP170642.1"/>
</dbReference>
<sequence length="349" mass="39888">MGFLIQKKMFILDEKHQLFNNCHASTILSIQPSKLLVAFFAGNKEGDVDTAIWTVLQKDGVWQTPKKTIDEVGVAHWNPVLHQDPKTGYIWLFYKVGADVHSWTTRFILSKDQGDTWTKPTELVKGDISPRGPVKNKLIIADDGTWLAPSSIENDKYWDAFIDISQDNGITWMKQSIPLFHIDNKDSVKETLWEGLQNNTLWENDTSHIFKWDGVIQPSLWKSTPRNIHALMRSTRGYIYRSDSKDNGKIWSEAYATDLPNNNSGIDVVKLDTDLLVLAYNPISGNWGIRYPIALACSSDNGITWSVPFSLEDNVGEFSYPAIIYSEGIIHLTYTWNRKNIVYQQIIYQ</sequence>
<dbReference type="Proteomes" id="UP000295496">
    <property type="component" value="Unassembled WGS sequence"/>
</dbReference>
<accession>A0A4R1L2K1</accession>
<dbReference type="CDD" id="cd15482">
    <property type="entry name" value="Sialidase_non-viral"/>
    <property type="match status" value="1"/>
</dbReference>
<dbReference type="AlphaFoldDB" id="A0A4R1L2K1"/>
<evidence type="ECO:0000313" key="3">
    <source>
        <dbReference type="Proteomes" id="UP000295496"/>
    </source>
</evidence>
<evidence type="ECO:0000313" key="2">
    <source>
        <dbReference type="EMBL" id="TCK71190.1"/>
    </source>
</evidence>
<dbReference type="SUPFAM" id="SSF50939">
    <property type="entry name" value="Sialidases"/>
    <property type="match status" value="1"/>
</dbReference>
<keyword evidence="3" id="KW-1185">Reference proteome</keyword>
<dbReference type="Gene3D" id="2.120.10.10">
    <property type="match status" value="1"/>
</dbReference>
<gene>
    <name evidence="2" type="ORF">EV692_0254</name>
</gene>
<comment type="caution">
    <text evidence="2">The sequence shown here is derived from an EMBL/GenBank/DDBJ whole genome shotgun (WGS) entry which is preliminary data.</text>
</comment>
<protein>
    <submittedName>
        <fullName evidence="2">Putative neuraminidase</fullName>
    </submittedName>
</protein>
<proteinExistence type="predicted"/>
<organism evidence="2 3">
    <name type="scientific">Lonepinella koalarum</name>
    <dbReference type="NCBI Taxonomy" id="53417"/>
    <lineage>
        <taxon>Bacteria</taxon>
        <taxon>Pseudomonadati</taxon>
        <taxon>Pseudomonadota</taxon>
        <taxon>Gammaproteobacteria</taxon>
        <taxon>Pasteurellales</taxon>
        <taxon>Pasteurellaceae</taxon>
        <taxon>Lonepinella</taxon>
    </lineage>
</organism>
<dbReference type="PANTHER" id="PTHR43752:SF2">
    <property type="entry name" value="BNR_ASP-BOX REPEAT FAMILY PROTEIN"/>
    <property type="match status" value="1"/>
</dbReference>
<name>A0A4R1L2K1_9PAST</name>
<dbReference type="InterPro" id="IPR011040">
    <property type="entry name" value="Sialidase"/>
</dbReference>
<reference evidence="2 3" key="1">
    <citation type="submission" date="2019-03" db="EMBL/GenBank/DDBJ databases">
        <title>Genomic Encyclopedia of Type Strains, Phase IV (KMG-IV): sequencing the most valuable type-strain genomes for metagenomic binning, comparative biology and taxonomic classification.</title>
        <authorList>
            <person name="Goeker M."/>
        </authorList>
    </citation>
    <scope>NUCLEOTIDE SEQUENCE [LARGE SCALE GENOMIC DNA]</scope>
    <source>
        <strain evidence="2 3">DSM 10053</strain>
    </source>
</reference>
<dbReference type="InterPro" id="IPR036278">
    <property type="entry name" value="Sialidase_sf"/>
</dbReference>
<dbReference type="EMBL" id="SMGJ01000001">
    <property type="protein sequence ID" value="TCK71190.1"/>
    <property type="molecule type" value="Genomic_DNA"/>
</dbReference>
<dbReference type="PANTHER" id="PTHR43752">
    <property type="entry name" value="BNR/ASP-BOX REPEAT FAMILY PROTEIN"/>
    <property type="match status" value="1"/>
</dbReference>
<feature type="domain" description="Sialidase" evidence="1">
    <location>
        <begin position="34"/>
        <end position="331"/>
    </location>
</feature>